<dbReference type="PANTHER" id="PTHR21043:SF0">
    <property type="entry name" value="MITOCHONDRIAL ASSEMBLY OF RIBOSOMAL LARGE SUBUNIT PROTEIN 1"/>
    <property type="match status" value="1"/>
</dbReference>
<comment type="similarity">
    <text evidence="1 2">Belongs to the Iojap/RsfS family.</text>
</comment>
<dbReference type="InterPro" id="IPR004394">
    <property type="entry name" value="Iojap/RsfS/C7orf30"/>
</dbReference>
<dbReference type="OrthoDB" id="9793681at2"/>
<dbReference type="GO" id="GO:0005737">
    <property type="term" value="C:cytoplasm"/>
    <property type="evidence" value="ECO:0007669"/>
    <property type="project" value="UniProtKB-SubCell"/>
</dbReference>
<comment type="function">
    <text evidence="2">Functions as a ribosomal silencing factor. Interacts with ribosomal protein uL14 (rplN), blocking formation of intersubunit bridge B8. Prevents association of the 30S and 50S ribosomal subunits and the formation of functional ribosomes, thus repressing translation.</text>
</comment>
<dbReference type="InterPro" id="IPR043519">
    <property type="entry name" value="NT_sf"/>
</dbReference>
<evidence type="ECO:0000313" key="3">
    <source>
        <dbReference type="EMBL" id="KNF09431.1"/>
    </source>
</evidence>
<dbReference type="RefSeq" id="WP_050354414.1">
    <property type="nucleotide sequence ID" value="NZ_LGSS01000003.1"/>
</dbReference>
<proteinExistence type="inferred from homology"/>
<comment type="subunit">
    <text evidence="2">Interacts with ribosomal protein uL14 (rplN).</text>
</comment>
<dbReference type="AlphaFoldDB" id="A0A0L0WDA8"/>
<dbReference type="Pfam" id="PF02410">
    <property type="entry name" value="RsfS"/>
    <property type="match status" value="1"/>
</dbReference>
<name>A0A0L0WDA8_GOTPU</name>
<dbReference type="Proteomes" id="UP000037267">
    <property type="component" value="Unassembled WGS sequence"/>
</dbReference>
<keyword evidence="4" id="KW-1185">Reference proteome</keyword>
<dbReference type="GO" id="GO:0043023">
    <property type="term" value="F:ribosomal large subunit binding"/>
    <property type="evidence" value="ECO:0007669"/>
    <property type="project" value="TreeGrafter"/>
</dbReference>
<keyword evidence="2" id="KW-0963">Cytoplasm</keyword>
<comment type="caution">
    <text evidence="3">The sequence shown here is derived from an EMBL/GenBank/DDBJ whole genome shotgun (WGS) entry which is preliminary data.</text>
</comment>
<dbReference type="Gene3D" id="3.30.460.10">
    <property type="entry name" value="Beta Polymerase, domain 2"/>
    <property type="match status" value="1"/>
</dbReference>
<dbReference type="PANTHER" id="PTHR21043">
    <property type="entry name" value="IOJAP SUPERFAMILY ORTHOLOG"/>
    <property type="match status" value="1"/>
</dbReference>
<keyword evidence="2" id="KW-0678">Repressor</keyword>
<dbReference type="GO" id="GO:0042256">
    <property type="term" value="P:cytosolic ribosome assembly"/>
    <property type="evidence" value="ECO:0007669"/>
    <property type="project" value="UniProtKB-UniRule"/>
</dbReference>
<gene>
    <name evidence="2 3" type="primary">rsfS</name>
    <name evidence="3" type="ORF">CLPU_3c02100</name>
</gene>
<dbReference type="HAMAP" id="MF_01477">
    <property type="entry name" value="Iojap_RsfS"/>
    <property type="match status" value="1"/>
</dbReference>
<evidence type="ECO:0000256" key="2">
    <source>
        <dbReference type="HAMAP-Rule" id="MF_01477"/>
    </source>
</evidence>
<dbReference type="GO" id="GO:0090071">
    <property type="term" value="P:negative regulation of ribosome biogenesis"/>
    <property type="evidence" value="ECO:0007669"/>
    <property type="project" value="UniProtKB-UniRule"/>
</dbReference>
<accession>A0A0L0WDA8</accession>
<keyword evidence="2" id="KW-0810">Translation regulation</keyword>
<organism evidence="3 4">
    <name type="scientific">Gottschalkia purinilytica</name>
    <name type="common">Clostridium purinilyticum</name>
    <dbReference type="NCBI Taxonomy" id="1503"/>
    <lineage>
        <taxon>Bacteria</taxon>
        <taxon>Bacillati</taxon>
        <taxon>Bacillota</taxon>
        <taxon>Tissierellia</taxon>
        <taxon>Tissierellales</taxon>
        <taxon>Gottschalkiaceae</taxon>
        <taxon>Gottschalkia</taxon>
    </lineage>
</organism>
<evidence type="ECO:0000313" key="4">
    <source>
        <dbReference type="Proteomes" id="UP000037267"/>
    </source>
</evidence>
<sequence length="119" mass="13893">MAIDNKLSVIVNSADDKKGFDIKVLDISRLTTLSDYFVIISGNSQRQVMSISDEIEEKMSEQGYELLQKEGYQSGKWILLDFGDIIVHVFYKEDREFYNLERLWIDGESRNIENFIQSK</sequence>
<dbReference type="STRING" id="1503.CLPU_3c02100"/>
<dbReference type="GO" id="GO:0017148">
    <property type="term" value="P:negative regulation of translation"/>
    <property type="evidence" value="ECO:0007669"/>
    <property type="project" value="UniProtKB-UniRule"/>
</dbReference>
<dbReference type="PATRIC" id="fig|1503.3.peg.2079"/>
<dbReference type="EMBL" id="LGSS01000003">
    <property type="protein sequence ID" value="KNF09431.1"/>
    <property type="molecule type" value="Genomic_DNA"/>
</dbReference>
<comment type="subcellular location">
    <subcellularLocation>
        <location evidence="2">Cytoplasm</location>
    </subcellularLocation>
</comment>
<dbReference type="SUPFAM" id="SSF81301">
    <property type="entry name" value="Nucleotidyltransferase"/>
    <property type="match status" value="1"/>
</dbReference>
<dbReference type="NCBIfam" id="TIGR00090">
    <property type="entry name" value="rsfS_iojap_ybeB"/>
    <property type="match status" value="1"/>
</dbReference>
<reference evidence="4" key="1">
    <citation type="submission" date="2015-07" db="EMBL/GenBank/DDBJ databases">
        <title>Draft genome sequence of the purine-degrading Gottschalkia purinilyticum DSM 1384 (formerly Clostridium purinilyticum).</title>
        <authorList>
            <person name="Poehlein A."/>
            <person name="Schiel-Bengelsdorf B."/>
            <person name="Bengelsdorf F.R."/>
            <person name="Daniel R."/>
            <person name="Duerre P."/>
        </authorList>
    </citation>
    <scope>NUCLEOTIDE SEQUENCE [LARGE SCALE GENOMIC DNA]</scope>
    <source>
        <strain evidence="4">DSM 1384</strain>
    </source>
</reference>
<evidence type="ECO:0000256" key="1">
    <source>
        <dbReference type="ARBA" id="ARBA00010574"/>
    </source>
</evidence>
<protein>
    <recommendedName>
        <fullName evidence="2">Ribosomal silencing factor RsfS</fullName>
    </recommendedName>
</protein>